<sequence>MNKMSVKSTFLHLLQSPSVIIGLITALTFQVLFSLIWLTGYDHLTDNVNRLAIAIVNEDQVVGKQAVQSIMGKLPFHMKEETSLDQAMTQLEERKVQMVMHIPGNFSKQLTDSAQKAVITYAVNESNPSMVKSVMQSVSSQITTSLNEHAVRAGMTKVLEQVHVPQSQASSLSQSMSARVVGEMNNVHPISNFSWTMVPMMLLLASFVGCMQFTMEMNKAAKAIKQKSGQWTLLAVRSLLNIAASLIITTVGTGMVALMGVHSNQGFGMMWLFQLAYVITFLFVAQLSFYIFSDAGAWVNIALLSIQLITSGALLPRELLPSFYQKISEFSPGTYAVTGIMNLVNGGPAISDSIHALLLILTAVILLTTVIVGGVQLLQRKPKEHGQLAS</sequence>
<feature type="transmembrane region" description="Helical" evidence="5">
    <location>
        <begin position="234"/>
        <end position="259"/>
    </location>
</feature>
<accession>A0A383RI14</accession>
<dbReference type="InterPro" id="IPR013525">
    <property type="entry name" value="ABC2_TM"/>
</dbReference>
<keyword evidence="3 5" id="KW-1133">Transmembrane helix</keyword>
<evidence type="ECO:0000256" key="4">
    <source>
        <dbReference type="ARBA" id="ARBA00023136"/>
    </source>
</evidence>
<protein>
    <recommendedName>
        <fullName evidence="6">ABC-2 type transporter transmembrane domain-containing protein</fullName>
    </recommendedName>
</protein>
<keyword evidence="4 5" id="KW-0472">Membrane</keyword>
<dbReference type="PANTHER" id="PTHR43077:SF10">
    <property type="entry name" value="TRANSPORT PERMEASE PROTEIN"/>
    <property type="match status" value="1"/>
</dbReference>
<name>A0A383RI14_PAEAL</name>
<reference evidence="8" key="1">
    <citation type="submission" date="2018-08" db="EMBL/GenBank/DDBJ databases">
        <authorList>
            <person name="Chevrot R."/>
        </authorList>
    </citation>
    <scope>NUCLEOTIDE SEQUENCE [LARGE SCALE GENOMIC DNA]</scope>
</reference>
<feature type="domain" description="ABC-2 type transporter transmembrane" evidence="6">
    <location>
        <begin position="22"/>
        <end position="371"/>
    </location>
</feature>
<dbReference type="Gene3D" id="3.40.1710.10">
    <property type="entry name" value="abc type-2 transporter like domain"/>
    <property type="match status" value="1"/>
</dbReference>
<dbReference type="Pfam" id="PF12698">
    <property type="entry name" value="ABC2_membrane_3"/>
    <property type="match status" value="1"/>
</dbReference>
<evidence type="ECO:0000256" key="5">
    <source>
        <dbReference type="SAM" id="Phobius"/>
    </source>
</evidence>
<evidence type="ECO:0000256" key="3">
    <source>
        <dbReference type="ARBA" id="ARBA00022989"/>
    </source>
</evidence>
<dbReference type="GO" id="GO:0016020">
    <property type="term" value="C:membrane"/>
    <property type="evidence" value="ECO:0007669"/>
    <property type="project" value="UniProtKB-SubCell"/>
</dbReference>
<evidence type="ECO:0000259" key="6">
    <source>
        <dbReference type="Pfam" id="PF12698"/>
    </source>
</evidence>
<feature type="transmembrane region" description="Helical" evidence="5">
    <location>
        <begin position="271"/>
        <end position="291"/>
    </location>
</feature>
<dbReference type="EMBL" id="LS992241">
    <property type="protein sequence ID" value="SYX86134.1"/>
    <property type="molecule type" value="Genomic_DNA"/>
</dbReference>
<dbReference type="PANTHER" id="PTHR43077">
    <property type="entry name" value="TRANSPORT PERMEASE YVFS-RELATED"/>
    <property type="match status" value="1"/>
</dbReference>
<keyword evidence="2 5" id="KW-0812">Transmembrane</keyword>
<dbReference type="AlphaFoldDB" id="A0A383RI14"/>
<feature type="transmembrane region" description="Helical" evidence="5">
    <location>
        <begin position="193"/>
        <end position="214"/>
    </location>
</feature>
<feature type="transmembrane region" description="Helical" evidence="5">
    <location>
        <begin position="20"/>
        <end position="41"/>
    </location>
</feature>
<feature type="transmembrane region" description="Helical" evidence="5">
    <location>
        <begin position="297"/>
        <end position="315"/>
    </location>
</feature>
<dbReference type="InterPro" id="IPR051328">
    <property type="entry name" value="T7SS_ABC-Transporter"/>
</dbReference>
<dbReference type="GO" id="GO:0140359">
    <property type="term" value="F:ABC-type transporter activity"/>
    <property type="evidence" value="ECO:0007669"/>
    <property type="project" value="InterPro"/>
</dbReference>
<evidence type="ECO:0000313" key="7">
    <source>
        <dbReference type="EMBL" id="SYX86134.1"/>
    </source>
</evidence>
<feature type="transmembrane region" description="Helical" evidence="5">
    <location>
        <begin position="356"/>
        <end position="378"/>
    </location>
</feature>
<proteinExistence type="predicted"/>
<dbReference type="RefSeq" id="WP_138188160.1">
    <property type="nucleotide sequence ID" value="NZ_LS992241.1"/>
</dbReference>
<evidence type="ECO:0000256" key="2">
    <source>
        <dbReference type="ARBA" id="ARBA00022692"/>
    </source>
</evidence>
<evidence type="ECO:0000313" key="8">
    <source>
        <dbReference type="Proteomes" id="UP000304148"/>
    </source>
</evidence>
<organism evidence="7 8">
    <name type="scientific">Paenibacillus alvei</name>
    <name type="common">Bacillus alvei</name>
    <dbReference type="NCBI Taxonomy" id="44250"/>
    <lineage>
        <taxon>Bacteria</taxon>
        <taxon>Bacillati</taxon>
        <taxon>Bacillota</taxon>
        <taxon>Bacilli</taxon>
        <taxon>Bacillales</taxon>
        <taxon>Paenibacillaceae</taxon>
        <taxon>Paenibacillus</taxon>
    </lineage>
</organism>
<comment type="subcellular location">
    <subcellularLocation>
        <location evidence="1">Membrane</location>
        <topology evidence="1">Multi-pass membrane protein</topology>
    </subcellularLocation>
</comment>
<dbReference type="Proteomes" id="UP000304148">
    <property type="component" value="Chromosome"/>
</dbReference>
<evidence type="ECO:0000256" key="1">
    <source>
        <dbReference type="ARBA" id="ARBA00004141"/>
    </source>
</evidence>
<gene>
    <name evidence="7" type="ORF">PBLR_14556</name>
</gene>